<feature type="domain" description="Bulb-type lectin" evidence="9">
    <location>
        <begin position="1007"/>
        <end position="1127"/>
    </location>
</feature>
<dbReference type="PROSITE" id="PS50222">
    <property type="entry name" value="EF_HAND_2"/>
    <property type="match status" value="6"/>
</dbReference>
<dbReference type="SMART" id="SM00108">
    <property type="entry name" value="B_lectin"/>
    <property type="match status" value="2"/>
</dbReference>
<dbReference type="SUPFAM" id="SSF47473">
    <property type="entry name" value="EF-hand"/>
    <property type="match status" value="3"/>
</dbReference>
<comment type="similarity">
    <text evidence="1">Belongs to the centrin family.</text>
</comment>
<dbReference type="InterPro" id="IPR001480">
    <property type="entry name" value="Bulb-type_lectin_dom"/>
</dbReference>
<organism evidence="10">
    <name type="scientific">Cladocopium goreaui</name>
    <dbReference type="NCBI Taxonomy" id="2562237"/>
    <lineage>
        <taxon>Eukaryota</taxon>
        <taxon>Sar</taxon>
        <taxon>Alveolata</taxon>
        <taxon>Dinophyceae</taxon>
        <taxon>Suessiales</taxon>
        <taxon>Symbiodiniaceae</taxon>
        <taxon>Cladocopium</taxon>
    </lineage>
</organism>
<dbReference type="Proteomes" id="UP001152797">
    <property type="component" value="Unassembled WGS sequence"/>
</dbReference>
<evidence type="ECO:0000259" key="8">
    <source>
        <dbReference type="PROSITE" id="PS50222"/>
    </source>
</evidence>
<accession>A0A9P1BRT7</accession>
<dbReference type="Pfam" id="PF13202">
    <property type="entry name" value="EF-hand_5"/>
    <property type="match status" value="1"/>
</dbReference>
<dbReference type="GO" id="GO:0016460">
    <property type="term" value="C:myosin II complex"/>
    <property type="evidence" value="ECO:0007669"/>
    <property type="project" value="TreeGrafter"/>
</dbReference>
<feature type="domain" description="Bulb-type lectin" evidence="9">
    <location>
        <begin position="885"/>
        <end position="998"/>
    </location>
</feature>
<protein>
    <recommendedName>
        <fullName evidence="2">Calmodulin</fullName>
    </recommendedName>
</protein>
<dbReference type="PROSITE" id="PS50927">
    <property type="entry name" value="BULB_LECTIN"/>
    <property type="match status" value="2"/>
</dbReference>
<keyword evidence="5" id="KW-0106">Calcium</keyword>
<reference evidence="11" key="2">
    <citation type="submission" date="2024-04" db="EMBL/GenBank/DDBJ databases">
        <authorList>
            <person name="Chen Y."/>
            <person name="Shah S."/>
            <person name="Dougan E. K."/>
            <person name="Thang M."/>
            <person name="Chan C."/>
        </authorList>
    </citation>
    <scope>NUCLEOTIDE SEQUENCE [LARGE SCALE GENOMIC DNA]</scope>
</reference>
<dbReference type="InterPro" id="IPR036404">
    <property type="entry name" value="Jacalin-like_lectin_dom_sf"/>
</dbReference>
<dbReference type="PROSITE" id="PS00018">
    <property type="entry name" value="EF_HAND_1"/>
    <property type="match status" value="5"/>
</dbReference>
<evidence type="ECO:0000256" key="4">
    <source>
        <dbReference type="ARBA" id="ARBA00022737"/>
    </source>
</evidence>
<evidence type="ECO:0000256" key="2">
    <source>
        <dbReference type="ARBA" id="ARBA00020786"/>
    </source>
</evidence>
<feature type="domain" description="EF-hand" evidence="8">
    <location>
        <begin position="1526"/>
        <end position="1561"/>
    </location>
</feature>
<dbReference type="InterPro" id="IPR036716">
    <property type="entry name" value="Pest_crys_N_sf"/>
</dbReference>
<dbReference type="GO" id="GO:0090729">
    <property type="term" value="F:toxin activity"/>
    <property type="evidence" value="ECO:0007669"/>
    <property type="project" value="InterPro"/>
</dbReference>
<dbReference type="Gene3D" id="2.90.10.10">
    <property type="entry name" value="Bulb-type lectin domain"/>
    <property type="match status" value="3"/>
</dbReference>
<feature type="domain" description="EF-hand" evidence="8">
    <location>
        <begin position="1645"/>
        <end position="1680"/>
    </location>
</feature>
<evidence type="ECO:0000313" key="10">
    <source>
        <dbReference type="EMBL" id="CAI3978294.1"/>
    </source>
</evidence>
<keyword evidence="6" id="KW-0007">Acetylation</keyword>
<dbReference type="SUPFAM" id="SSF51110">
    <property type="entry name" value="alpha-D-mannose-specific plant lectins"/>
    <property type="match status" value="2"/>
</dbReference>
<feature type="domain" description="EF-hand" evidence="8">
    <location>
        <begin position="1416"/>
        <end position="1451"/>
    </location>
</feature>
<dbReference type="SUPFAM" id="SSF56849">
    <property type="entry name" value="delta-Endotoxin (insectocide), N-terminal domain"/>
    <property type="match status" value="1"/>
</dbReference>
<dbReference type="InterPro" id="IPR002048">
    <property type="entry name" value="EF_hand_dom"/>
</dbReference>
<feature type="region of interest" description="Disordered" evidence="7">
    <location>
        <begin position="1137"/>
        <end position="1194"/>
    </location>
</feature>
<proteinExistence type="inferred from homology"/>
<keyword evidence="3" id="KW-0479">Metal-binding</keyword>
<dbReference type="EMBL" id="CAMXCT010000402">
    <property type="protein sequence ID" value="CAI3978294.1"/>
    <property type="molecule type" value="Genomic_DNA"/>
</dbReference>
<feature type="domain" description="EF-hand" evidence="8">
    <location>
        <begin position="1452"/>
        <end position="1487"/>
    </location>
</feature>
<dbReference type="GO" id="GO:0005509">
    <property type="term" value="F:calcium ion binding"/>
    <property type="evidence" value="ECO:0007669"/>
    <property type="project" value="InterPro"/>
</dbReference>
<reference evidence="10" key="1">
    <citation type="submission" date="2022-10" db="EMBL/GenBank/DDBJ databases">
        <authorList>
            <person name="Chen Y."/>
            <person name="Dougan E. K."/>
            <person name="Chan C."/>
            <person name="Rhodes N."/>
            <person name="Thang M."/>
        </authorList>
    </citation>
    <scope>NUCLEOTIDE SEQUENCE</scope>
</reference>
<comment type="caution">
    <text evidence="10">The sequence shown here is derived from an EMBL/GenBank/DDBJ whole genome shotgun (WGS) entry which is preliminary data.</text>
</comment>
<evidence type="ECO:0000256" key="5">
    <source>
        <dbReference type="ARBA" id="ARBA00022837"/>
    </source>
</evidence>
<dbReference type="Gene3D" id="1.20.190.10">
    <property type="entry name" value="Pesticidal crystal protein, N-terminal domain"/>
    <property type="match status" value="1"/>
</dbReference>
<dbReference type="Gene3D" id="2.100.10.30">
    <property type="entry name" value="Jacalin-like lectin domain"/>
    <property type="match status" value="1"/>
</dbReference>
<feature type="compositionally biased region" description="Acidic residues" evidence="7">
    <location>
        <begin position="1230"/>
        <end position="1258"/>
    </location>
</feature>
<dbReference type="Gene3D" id="1.10.238.10">
    <property type="entry name" value="EF-hand"/>
    <property type="match status" value="4"/>
</dbReference>
<dbReference type="PANTHER" id="PTHR23048">
    <property type="entry name" value="MYOSIN LIGHT CHAIN 1, 3"/>
    <property type="match status" value="1"/>
</dbReference>
<dbReference type="FunFam" id="1.10.238.10:FF:000178">
    <property type="entry name" value="Calmodulin-2 A"/>
    <property type="match status" value="1"/>
</dbReference>
<sequence>MGGIPHIPTYSHISHSHQSPGCDAPCLYGNVTLSCQARIGYRHRVAYKKKDDGCLRAYWDVMDECPVCQDCLAVNAGCNRSKMDCSGDPDHEKWDDATREFCCLKQGKACPSLRASPVKVKQTFFDCEDHFWDWTSSWSKEQKDWCCKHQKKGCKGMRESKAPRSKAHIPDADFQIILSAEQMLKRHGFTWESLRTPGPSESSVSRFTKPFRCDVALDNFHAAWSQAKKAWCCQNEQKGCSLQEPALQLTYDCRGDTINWPRAKRDWSTQHGIRRAFRGCSYRGDDEVCSDLADAKISKNPYQHRDLADLGQYADSLSTTWKLKQQHSQTPALPECPWAEKIYHRRQVILQRRRELTSPVKHVQLKETASCYESDLLQMMQRLKGVSGVRDQCSAKDDENLNSMELHLKAMSNWAIAEDVKSAMEMVTGELEAEYEKIVEDHITITVGQSWTDRLVSVAKSVTEDIAGEIPVVGNVIEKAIDLFWPESEDVYDIWQLIVGEVSDLVDVKILAYELGDRYADLLALKRDMRRYSKSKSTIDRGNFLSIALAKVEDIVAHLTVSSNKLQLLPLTIATATIHCVILRERVIHGPSLYGVFDSSWSLELQSSVAFYQSFFNYTYGEWFTWRSGKVETSSQMNGRRRGYCSASTKDTLTGTEYDLSWAGEASDDSKCASAATMQKSRFVRDVARSIVTSLRTVMYLQRYVPGMETEPVEVLPAIKYVKLGPFAYVSQPVSNLQVSYSDDLPTAATNCDAGPGDITKVTVRSYNVVDGFQIYYADGGQCIGGANGGNADDFDLSDSRYITKLQFHFNEPEIARLEMSLSDGTSASFGQGGGDVVEGYVTDDGSYKLVGGVLGSAHNSYLGYFEPIYEFTDLKVWSSELFTSDSMKSGETLTAISGLGSANGMYKFVVQDDANLVIYDIYDRATWASDTDGKCPDESPKLVLQTNGNLVLLCGTSTIWESGTATDQEICRMLAMQNDGSLAMYNVRNQSGVWSSDGGIPLGFGPDNLTSPDVLMVGQRIVQAYYLQYELAIDAGKLVLRQWQKSTIWSAGAGCDSSYTEPHLKMQEDGNLVLYCDEGDTVAPWATDTTDSSLTSLSGVNVLYLMPNGDLQIRNKRGERTWTSVVFTRQVIGSAASSRRPSSEATEEISELKPSSTSMERREKYKAESQSGLEDDEADDDRRSPRGSKQIRRRFLRQARPAGEVQFEESFPVNFRIFDKRRTCQFLGDSDEEEEPESSDESTSETESDDDTIEQPQDESRVEVFYQFQQSDEIARRDLPKALEALGFMCPQEAWLAAAWKSVKLPQEAPPEMIVEVQQVEKVDLEDFLKIVQAYENRHHLEFATAFATCDKNGSGVVESSELADLLLNMSIEPMSHVLDEVIDEVDTSGLGTLNLDEFKSIMQLIQMREGFSKSEYEEFIAVFQRFDRDNSNECDAAELASILNWLGFAWSRDRMKAVLKEVDVDQSGSLDLREFILCMRKVREVELKAVKFLGSQMDITGFRLVKYGNLPRYMQFQWHQSPRHDQGPLRKAMADADADGNGLISKSEMPDLLKGLGYDPWDVHVILEAQRRAGLEEEQELELGQVWQVLTVYRRYDGFTMAQCEKFHEIFEEHCDCDKETGEIGEMESIEVPKALRSLGFKITFEVVQSVIGRVDVDDTGTLSISEFRKMIRMLEERESNVYRQAFRENAKAESISVTTAQEIARKMGSQLQRQHLVFDESVDEAEIHITEEAFTRACSNLSQEMREIYRQNGGFSTEELKELQVMFDRYDSRKIGKIANKDLVRLVETVCPSLAREKSLRPQLQDMMQACQEFKGCLRFKDFLKLMRLISDFQDKERAQTEATCIKNTGFNSSEVQDFRELFLEMDEGYGVVTFESCRSMIHAITPLGDNLTHQLKRIFDIQTRKKVQNGRGNTDEADFPEFLLLMKQLLDMNFAKLREKIGFDR</sequence>
<gene>
    <name evidence="10" type="ORF">C1SCF055_LOCUS6357</name>
</gene>
<evidence type="ECO:0000313" key="11">
    <source>
        <dbReference type="EMBL" id="CAL1131669.1"/>
    </source>
</evidence>
<evidence type="ECO:0000256" key="6">
    <source>
        <dbReference type="ARBA" id="ARBA00022990"/>
    </source>
</evidence>
<name>A0A9P1BRT7_9DINO</name>
<dbReference type="EMBL" id="CAMXCT020000402">
    <property type="protein sequence ID" value="CAL1131669.1"/>
    <property type="molecule type" value="Genomic_DNA"/>
</dbReference>
<feature type="region of interest" description="Disordered" evidence="7">
    <location>
        <begin position="1228"/>
        <end position="1261"/>
    </location>
</feature>
<keyword evidence="12" id="KW-1185">Reference proteome</keyword>
<dbReference type="InterPro" id="IPR018247">
    <property type="entry name" value="EF_Hand_1_Ca_BS"/>
</dbReference>
<dbReference type="SMART" id="SM00054">
    <property type="entry name" value="EFh"/>
    <property type="match status" value="8"/>
</dbReference>
<dbReference type="InterPro" id="IPR036426">
    <property type="entry name" value="Bulb-type_lectin_dom_sf"/>
</dbReference>
<dbReference type="InterPro" id="IPR011992">
    <property type="entry name" value="EF-hand-dom_pair"/>
</dbReference>
<feature type="domain" description="EF-hand" evidence="8">
    <location>
        <begin position="1339"/>
        <end position="1374"/>
    </location>
</feature>
<dbReference type="InterPro" id="IPR050230">
    <property type="entry name" value="CALM/Myosin/TropC-like"/>
</dbReference>
<evidence type="ECO:0000259" key="9">
    <source>
        <dbReference type="PROSITE" id="PS50927"/>
    </source>
</evidence>
<feature type="domain" description="EF-hand" evidence="8">
    <location>
        <begin position="1375"/>
        <end position="1410"/>
    </location>
</feature>
<evidence type="ECO:0000256" key="1">
    <source>
        <dbReference type="ARBA" id="ARBA00005253"/>
    </source>
</evidence>
<evidence type="ECO:0000313" key="12">
    <source>
        <dbReference type="Proteomes" id="UP001152797"/>
    </source>
</evidence>
<evidence type="ECO:0000256" key="3">
    <source>
        <dbReference type="ARBA" id="ARBA00022723"/>
    </source>
</evidence>
<dbReference type="OrthoDB" id="1884773at2759"/>
<dbReference type="EMBL" id="CAMXCT030000402">
    <property type="protein sequence ID" value="CAL4765606.1"/>
    <property type="molecule type" value="Genomic_DNA"/>
</dbReference>
<dbReference type="SUPFAM" id="SSF51101">
    <property type="entry name" value="Mannose-binding lectins"/>
    <property type="match status" value="1"/>
</dbReference>
<keyword evidence="4" id="KW-0677">Repeat</keyword>
<dbReference type="PANTHER" id="PTHR23048:SF0">
    <property type="entry name" value="CALMODULIN LIKE 3"/>
    <property type="match status" value="1"/>
</dbReference>
<evidence type="ECO:0000256" key="7">
    <source>
        <dbReference type="SAM" id="MobiDB-lite"/>
    </source>
</evidence>
<dbReference type="Pfam" id="PF13499">
    <property type="entry name" value="EF-hand_7"/>
    <property type="match status" value="1"/>
</dbReference>